<keyword evidence="2" id="KW-1185">Reference proteome</keyword>
<accession>A0A426V7W1</accession>
<sequence length="265" mass="29720">MTQLLFYERPVPLNRERHLTTRLAVAGDHFRFAAKTNAVPIASTEFLDAARDYPIVFVGEADGPISVAALVGLRQAENLMVDDEGRWAADTYIPAFARRYPFVLAKTDTEAESQQLTVCIDETYPGLGVHEGESLFDDQAQESEYLQRILGFLQRFHAEVQRTTAFAQRLRQMGLLVPKTIQVERHGQQQVLQGVWVVDVERYRGIDDARAVELFRSGELSWIEAHLLSLGSLVRLAARLDLYSKASADGETLDPTSPPPDTPKH</sequence>
<dbReference type="Pfam" id="PF07277">
    <property type="entry name" value="SapC"/>
    <property type="match status" value="1"/>
</dbReference>
<dbReference type="AlphaFoldDB" id="A0A426V7W1"/>
<reference evidence="1 2" key="1">
    <citation type="submission" date="2018-12" db="EMBL/GenBank/DDBJ databases">
        <title>The whole draft genome of Aquabacterium sp. SJQ9.</title>
        <authorList>
            <person name="Sun L."/>
            <person name="Gao X."/>
            <person name="Chen W."/>
            <person name="Huang K."/>
        </authorList>
    </citation>
    <scope>NUCLEOTIDE SEQUENCE [LARGE SCALE GENOMIC DNA]</scope>
    <source>
        <strain evidence="1 2">SJQ9</strain>
    </source>
</reference>
<dbReference type="Proteomes" id="UP000269265">
    <property type="component" value="Unassembled WGS sequence"/>
</dbReference>
<dbReference type="OrthoDB" id="9806524at2"/>
<comment type="caution">
    <text evidence="1">The sequence shown here is derived from an EMBL/GenBank/DDBJ whole genome shotgun (WGS) entry which is preliminary data.</text>
</comment>
<dbReference type="EMBL" id="RSED01000016">
    <property type="protein sequence ID" value="RRS02954.1"/>
    <property type="molecule type" value="Genomic_DNA"/>
</dbReference>
<dbReference type="RefSeq" id="WP_125244590.1">
    <property type="nucleotide sequence ID" value="NZ_RSED01000016.1"/>
</dbReference>
<evidence type="ECO:0000313" key="1">
    <source>
        <dbReference type="EMBL" id="RRS02954.1"/>
    </source>
</evidence>
<dbReference type="InterPro" id="IPR010836">
    <property type="entry name" value="SapC"/>
</dbReference>
<protein>
    <submittedName>
        <fullName evidence="1">SapC family protein</fullName>
    </submittedName>
</protein>
<gene>
    <name evidence="1" type="ORF">EIP75_17565</name>
</gene>
<name>A0A426V7W1_9BURK</name>
<proteinExistence type="predicted"/>
<organism evidence="1 2">
    <name type="scientific">Aquabacterium soli</name>
    <dbReference type="NCBI Taxonomy" id="2493092"/>
    <lineage>
        <taxon>Bacteria</taxon>
        <taxon>Pseudomonadati</taxon>
        <taxon>Pseudomonadota</taxon>
        <taxon>Betaproteobacteria</taxon>
        <taxon>Burkholderiales</taxon>
        <taxon>Aquabacterium</taxon>
    </lineage>
</organism>
<evidence type="ECO:0000313" key="2">
    <source>
        <dbReference type="Proteomes" id="UP000269265"/>
    </source>
</evidence>